<dbReference type="Gene3D" id="2.30.120.10">
    <property type="match status" value="1"/>
</dbReference>
<evidence type="ECO:0000256" key="2">
    <source>
        <dbReference type="ARBA" id="ARBA00022801"/>
    </source>
</evidence>
<evidence type="ECO:0000313" key="5">
    <source>
        <dbReference type="Proteomes" id="UP001246372"/>
    </source>
</evidence>
<keyword evidence="3" id="KW-0865">Zymogen</keyword>
<dbReference type="Gene3D" id="1.10.1400.10">
    <property type="match status" value="1"/>
</dbReference>
<comment type="similarity">
    <text evidence="1">Belongs to the peptidase S45 family.</text>
</comment>
<dbReference type="CDD" id="cd03747">
    <property type="entry name" value="Ntn_PGA_like"/>
    <property type="match status" value="1"/>
</dbReference>
<proteinExistence type="inferred from homology"/>
<dbReference type="Gene3D" id="1.10.439.10">
    <property type="entry name" value="Penicillin Amidohydrolase, domain 1"/>
    <property type="match status" value="1"/>
</dbReference>
<dbReference type="InterPro" id="IPR043147">
    <property type="entry name" value="Penicillin_amidase_A-knob"/>
</dbReference>
<dbReference type="InterPro" id="IPR029055">
    <property type="entry name" value="Ntn_hydrolases_N"/>
</dbReference>
<evidence type="ECO:0000313" key="4">
    <source>
        <dbReference type="EMBL" id="MDT9002414.1"/>
    </source>
</evidence>
<keyword evidence="5" id="KW-1185">Reference proteome</keyword>
<dbReference type="EMBL" id="JAVXZY010000016">
    <property type="protein sequence ID" value="MDT9002414.1"/>
    <property type="molecule type" value="Genomic_DNA"/>
</dbReference>
<dbReference type="SUPFAM" id="SSF56235">
    <property type="entry name" value="N-terminal nucleophile aminohydrolases (Ntn hydrolases)"/>
    <property type="match status" value="1"/>
</dbReference>
<dbReference type="PANTHER" id="PTHR34218">
    <property type="entry name" value="PEPTIDASE S45 PENICILLIN AMIDASE"/>
    <property type="match status" value="1"/>
</dbReference>
<dbReference type="InterPro" id="IPR014395">
    <property type="entry name" value="Pen/GL7ACA/AHL_acylase"/>
</dbReference>
<accession>A0ABU3PIX7</accession>
<dbReference type="InterPro" id="IPR002692">
    <property type="entry name" value="S45"/>
</dbReference>
<keyword evidence="2 4" id="KW-0378">Hydrolase</keyword>
<name>A0ABU3PIX7_9BURK</name>
<dbReference type="PANTHER" id="PTHR34218:SF5">
    <property type="entry name" value="PENICILLIN ACYLASE FAMILY PROTEIN"/>
    <property type="match status" value="1"/>
</dbReference>
<dbReference type="Pfam" id="PF01804">
    <property type="entry name" value="Penicil_amidase"/>
    <property type="match status" value="1"/>
</dbReference>
<dbReference type="Proteomes" id="UP001246372">
    <property type="component" value="Unassembled WGS sequence"/>
</dbReference>
<dbReference type="GO" id="GO:0016787">
    <property type="term" value="F:hydrolase activity"/>
    <property type="evidence" value="ECO:0007669"/>
    <property type="project" value="UniProtKB-KW"/>
</dbReference>
<gene>
    <name evidence="4" type="ORF">RQP53_24245</name>
</gene>
<dbReference type="RefSeq" id="WP_315653311.1">
    <property type="nucleotide sequence ID" value="NZ_JAVXZY010000016.1"/>
</dbReference>
<evidence type="ECO:0000256" key="3">
    <source>
        <dbReference type="ARBA" id="ARBA00023145"/>
    </source>
</evidence>
<sequence length="806" mass="89089">MNKAVKTLALGVAAALVLGGAAATWHVRSKLPERSGALALSGLSAPVQVRWDEVGVPHLQAQHERDLYRALGYLHAQDRLFQMEMVRRLARGELAEVLGPKLLDTDRLFRTLGLREHATAYVKRQTQGIVPPGPAWEALQAYLDGVNEYQATRPAPLEFDILGIKKRPFTTEDTMAVAGYMAYSFAAAFRTEPALTYVRDQLGPEYLKIFDLQNRPGGAVRRAGESDAAPSVGLQSRDWQHLAQLAQISQQALEQAGLPLYEGSNAWAISGGRSQSGKPLLSGDPHIAFSAPAVWWEAHLKAPGFELYGHHQVLNPMALLGHNHQAGWSLTMFQNDDIDLIAEQTDAAHPDQVFVQGQWQPLQTREETIKVKGAADVVLKLRRSPHGPIINDAIPGARYDKPIAMWWAFLETENPALDAFYRLARADTLAKAREAASMIHAPGLNIVWANAGGDIGWWAAARLPQRPAGVNPSFILDGSKPESDKLGFLPFSANPQEENPARGYIMSANHQPAGDVPGYYNLWDRAQRLDEALRQDGKRWNMAASQQLQLDVQTGYGPRMLKPLLPLLRQAAQGEEDQALVAELAQWQGRHQLDDRAPVLFHQLVYELVREALGDKMDAKLFESLTRTRALDQALPHLFADANSPWWDKRATPQRETEADIVKLAWTAALKHLRATLGQDAGRWRWGDAHTLTHKHPLGQQKPLDQIFNIGPLPAPGANEVPNNLAQRIGPAPWEVVYGPSTRRTIDFAAPGQAQGSNPVGQSGVWGDAHYKDQARAHVEGRFRGQWLDEADVAAHTRSTLLLNPR</sequence>
<dbReference type="InterPro" id="IPR023343">
    <property type="entry name" value="Penicillin_amidase_dom1"/>
</dbReference>
<reference evidence="4" key="1">
    <citation type="submission" date="2023-09" db="EMBL/GenBank/DDBJ databases">
        <title>Paucibacter sp. APW11 Genome sequencing and assembly.</title>
        <authorList>
            <person name="Kim I."/>
        </authorList>
    </citation>
    <scope>NUCLEOTIDE SEQUENCE</scope>
    <source>
        <strain evidence="4">APW11</strain>
    </source>
</reference>
<comment type="caution">
    <text evidence="4">The sequence shown here is derived from an EMBL/GenBank/DDBJ whole genome shotgun (WGS) entry which is preliminary data.</text>
</comment>
<dbReference type="Gene3D" id="3.60.20.10">
    <property type="entry name" value="Glutamine Phosphoribosylpyrophosphate, subunit 1, domain 1"/>
    <property type="match status" value="1"/>
</dbReference>
<protein>
    <submittedName>
        <fullName evidence="4">Penicillin acylase family protein</fullName>
        <ecNumber evidence="4">3.5.1.-</ecNumber>
    </submittedName>
</protein>
<dbReference type="InterPro" id="IPR043146">
    <property type="entry name" value="Penicillin_amidase_N_B-knob"/>
</dbReference>
<dbReference type="PIRSF" id="PIRSF001227">
    <property type="entry name" value="Pen_acylase"/>
    <property type="match status" value="1"/>
</dbReference>
<organism evidence="4 5">
    <name type="scientific">Roseateles aquae</name>
    <dbReference type="NCBI Taxonomy" id="3077235"/>
    <lineage>
        <taxon>Bacteria</taxon>
        <taxon>Pseudomonadati</taxon>
        <taxon>Pseudomonadota</taxon>
        <taxon>Betaproteobacteria</taxon>
        <taxon>Burkholderiales</taxon>
        <taxon>Sphaerotilaceae</taxon>
        <taxon>Roseateles</taxon>
    </lineage>
</organism>
<dbReference type="EC" id="3.5.1.-" evidence="4"/>
<evidence type="ECO:0000256" key="1">
    <source>
        <dbReference type="ARBA" id="ARBA00006586"/>
    </source>
</evidence>